<comment type="caution">
    <text evidence="2">The sequence shown here is derived from an EMBL/GenBank/DDBJ whole genome shotgun (WGS) entry which is preliminary data.</text>
</comment>
<reference evidence="2 3" key="1">
    <citation type="submission" date="2024-04" db="EMBL/GenBank/DDBJ databases">
        <title>The reference genome of an endangered Asteraceae, Deinandra increscens subsp. villosa, native to the Central Coast of California.</title>
        <authorList>
            <person name="Guilliams M."/>
            <person name="Hasenstab-Lehman K."/>
            <person name="Meyer R."/>
            <person name="Mcevoy S."/>
        </authorList>
    </citation>
    <scope>NUCLEOTIDE SEQUENCE [LARGE SCALE GENOMIC DNA]</scope>
    <source>
        <tissue evidence="2">Leaf</tissue>
    </source>
</reference>
<gene>
    <name evidence="2" type="ORF">SSX86_025309</name>
</gene>
<protein>
    <submittedName>
        <fullName evidence="2">Uncharacterized protein</fullName>
    </submittedName>
</protein>
<dbReference type="AlphaFoldDB" id="A0AAP0CDZ6"/>
<dbReference type="Proteomes" id="UP001408789">
    <property type="component" value="Unassembled WGS sequence"/>
</dbReference>
<dbReference type="PANTHER" id="PTHR36410:SF1">
    <property type="entry name" value="EXPRESSED PROTEIN"/>
    <property type="match status" value="1"/>
</dbReference>
<keyword evidence="3" id="KW-1185">Reference proteome</keyword>
<proteinExistence type="predicted"/>
<evidence type="ECO:0000313" key="2">
    <source>
        <dbReference type="EMBL" id="KAK9054231.1"/>
    </source>
</evidence>
<evidence type="ECO:0000256" key="1">
    <source>
        <dbReference type="SAM" id="MobiDB-lite"/>
    </source>
</evidence>
<feature type="region of interest" description="Disordered" evidence="1">
    <location>
        <begin position="39"/>
        <end position="137"/>
    </location>
</feature>
<dbReference type="PANTHER" id="PTHR36410">
    <property type="entry name" value="EXPRESSED PROTEIN"/>
    <property type="match status" value="1"/>
</dbReference>
<feature type="compositionally biased region" description="Basic and acidic residues" evidence="1">
    <location>
        <begin position="101"/>
        <end position="137"/>
    </location>
</feature>
<organism evidence="2 3">
    <name type="scientific">Deinandra increscens subsp. villosa</name>
    <dbReference type="NCBI Taxonomy" id="3103831"/>
    <lineage>
        <taxon>Eukaryota</taxon>
        <taxon>Viridiplantae</taxon>
        <taxon>Streptophyta</taxon>
        <taxon>Embryophyta</taxon>
        <taxon>Tracheophyta</taxon>
        <taxon>Spermatophyta</taxon>
        <taxon>Magnoliopsida</taxon>
        <taxon>eudicotyledons</taxon>
        <taxon>Gunneridae</taxon>
        <taxon>Pentapetalae</taxon>
        <taxon>asterids</taxon>
        <taxon>campanulids</taxon>
        <taxon>Asterales</taxon>
        <taxon>Asteraceae</taxon>
        <taxon>Asteroideae</taxon>
        <taxon>Heliantheae alliance</taxon>
        <taxon>Madieae</taxon>
        <taxon>Madiinae</taxon>
        <taxon>Deinandra</taxon>
    </lineage>
</organism>
<name>A0AAP0CDZ6_9ASTR</name>
<feature type="compositionally biased region" description="Basic and acidic residues" evidence="1">
    <location>
        <begin position="53"/>
        <end position="72"/>
    </location>
</feature>
<sequence>MFTAIKSSLPIQTKPAVSTLFASSNNFAGKATPVFRTVRFQQASAGNDEDPDNMEKKQEEAGHEEAEKKGDVMSHSFGEGYATRSDEEGFGGIYGGNQSLSHDDEEKIVHGNSPEYDKSQGSEVKEKEKARNQQEAC</sequence>
<accession>A0AAP0CDZ6</accession>
<evidence type="ECO:0000313" key="3">
    <source>
        <dbReference type="Proteomes" id="UP001408789"/>
    </source>
</evidence>
<dbReference type="EMBL" id="JBCNJP010000025">
    <property type="protein sequence ID" value="KAK9054231.1"/>
    <property type="molecule type" value="Genomic_DNA"/>
</dbReference>